<dbReference type="InterPro" id="IPR046537">
    <property type="entry name" value="DUF6602"/>
</dbReference>
<evidence type="ECO:0000313" key="3">
    <source>
        <dbReference type="Proteomes" id="UP000676565"/>
    </source>
</evidence>
<feature type="domain" description="DUF6602" evidence="1">
    <location>
        <begin position="24"/>
        <end position="123"/>
    </location>
</feature>
<dbReference type="Proteomes" id="UP000676565">
    <property type="component" value="Unassembled WGS sequence"/>
</dbReference>
<accession>A0ABS5BN75</accession>
<keyword evidence="3" id="KW-1185">Reference proteome</keyword>
<comment type="caution">
    <text evidence="2">The sequence shown here is derived from an EMBL/GenBank/DDBJ whole genome shotgun (WGS) entry which is preliminary data.</text>
</comment>
<evidence type="ECO:0000259" key="1">
    <source>
        <dbReference type="Pfam" id="PF20247"/>
    </source>
</evidence>
<evidence type="ECO:0000313" key="2">
    <source>
        <dbReference type="EMBL" id="MBP3955148.1"/>
    </source>
</evidence>
<protein>
    <recommendedName>
        <fullName evidence="1">DUF6602 domain-containing protein</fullName>
    </recommendedName>
</protein>
<sequence>MIRTAAELLHTLLEIEKAKLAEWKLPHNPTIGDMYEGLSRNALEKHLPFEGLRVASGFIKDRTDQWSKQLDCMVVIGEGTQVPHTDSRVFTLDEVVAVVEVKKNLYSEGLDEGFNNLRSVLRLDHEQPPIVSRMVRQCFHILTRTPLPDDKNSLPLLHQGIYWSLVTEAAWPVRILLGYYGYASYDSFRKGILKHLESLDKTPGWNAASIPSCIIGPGYSAVKNTAMPWGTPTFNGWWPLLMTNNVLTPAYVLLETIWTRLNLLGFIPSSWFGEDLTNDAWDRFVDAKPESKERWSFSVLEELPATTDQAQTESAWSPCFVSLSAFTLVKLLCNRDSAPLDLSCVDVPVEELEAGVTELEQHGVAARDVADRTKLHLLTEGCSGVILPDGRFAVGEDNTGRLTRWVMKYTTAETGQ</sequence>
<organism evidence="2 3">
    <name type="scientific">Gemmata palustris</name>
    <dbReference type="NCBI Taxonomy" id="2822762"/>
    <lineage>
        <taxon>Bacteria</taxon>
        <taxon>Pseudomonadati</taxon>
        <taxon>Planctomycetota</taxon>
        <taxon>Planctomycetia</taxon>
        <taxon>Gemmatales</taxon>
        <taxon>Gemmataceae</taxon>
        <taxon>Gemmata</taxon>
    </lineage>
</organism>
<dbReference type="Pfam" id="PF20247">
    <property type="entry name" value="DUF6602"/>
    <property type="match status" value="1"/>
</dbReference>
<dbReference type="EMBL" id="JAGKQQ010000001">
    <property type="protein sequence ID" value="MBP3955148.1"/>
    <property type="molecule type" value="Genomic_DNA"/>
</dbReference>
<proteinExistence type="predicted"/>
<name>A0ABS5BN75_9BACT</name>
<gene>
    <name evidence="2" type="ORF">J8F10_07620</name>
</gene>
<reference evidence="2 3" key="1">
    <citation type="submission" date="2021-04" db="EMBL/GenBank/DDBJ databases">
        <authorList>
            <person name="Ivanova A."/>
        </authorList>
    </citation>
    <scope>NUCLEOTIDE SEQUENCE [LARGE SCALE GENOMIC DNA]</scope>
    <source>
        <strain evidence="2 3">G18</strain>
    </source>
</reference>
<dbReference type="RefSeq" id="WP_210653243.1">
    <property type="nucleotide sequence ID" value="NZ_JAGKQQ010000001.1"/>
</dbReference>